<name>A0ABQ3UM45_9CHLR</name>
<evidence type="ECO:0000259" key="1">
    <source>
        <dbReference type="Pfam" id="PF13643"/>
    </source>
</evidence>
<dbReference type="Proteomes" id="UP000654345">
    <property type="component" value="Unassembled WGS sequence"/>
</dbReference>
<organism evidence="2 3">
    <name type="scientific">Ktedonobacter robiniae</name>
    <dbReference type="NCBI Taxonomy" id="2778365"/>
    <lineage>
        <taxon>Bacteria</taxon>
        <taxon>Bacillati</taxon>
        <taxon>Chloroflexota</taxon>
        <taxon>Ktedonobacteria</taxon>
        <taxon>Ktedonobacterales</taxon>
        <taxon>Ktedonobacteraceae</taxon>
        <taxon>Ktedonobacter</taxon>
    </lineage>
</organism>
<protein>
    <recommendedName>
        <fullName evidence="1">DUF4145 domain-containing protein</fullName>
    </recommendedName>
</protein>
<dbReference type="Pfam" id="PF13643">
    <property type="entry name" value="DUF4145"/>
    <property type="match status" value="1"/>
</dbReference>
<feature type="domain" description="DUF4145" evidence="1">
    <location>
        <begin position="110"/>
        <end position="188"/>
    </location>
</feature>
<dbReference type="RefSeq" id="WP_201370533.1">
    <property type="nucleotide sequence ID" value="NZ_BNJG01000001.1"/>
</dbReference>
<dbReference type="InterPro" id="IPR025285">
    <property type="entry name" value="DUF4145"/>
</dbReference>
<evidence type="ECO:0000313" key="3">
    <source>
        <dbReference type="Proteomes" id="UP000654345"/>
    </source>
</evidence>
<comment type="caution">
    <text evidence="2">The sequence shown here is derived from an EMBL/GenBank/DDBJ whole genome shotgun (WGS) entry which is preliminary data.</text>
</comment>
<evidence type="ECO:0000313" key="2">
    <source>
        <dbReference type="EMBL" id="GHO53748.1"/>
    </source>
</evidence>
<dbReference type="EMBL" id="BNJG01000001">
    <property type="protein sequence ID" value="GHO53748.1"/>
    <property type="molecule type" value="Genomic_DNA"/>
</dbReference>
<reference evidence="2 3" key="1">
    <citation type="journal article" date="2021" name="Int. J. Syst. Evol. Microbiol.">
        <title>Reticulibacter mediterranei gen. nov., sp. nov., within the new family Reticulibacteraceae fam. nov., and Ktedonospora formicarum gen. nov., sp. nov., Ktedonobacter robiniae sp. nov., Dictyobacter formicarum sp. nov. and Dictyobacter arantiisoli sp. nov., belonging to the class Ktedonobacteria.</title>
        <authorList>
            <person name="Yabe S."/>
            <person name="Zheng Y."/>
            <person name="Wang C.M."/>
            <person name="Sakai Y."/>
            <person name="Abe K."/>
            <person name="Yokota A."/>
            <person name="Donadio S."/>
            <person name="Cavaletti L."/>
            <person name="Monciardini P."/>
        </authorList>
    </citation>
    <scope>NUCLEOTIDE SEQUENCE [LARGE SCALE GENOMIC DNA]</scope>
    <source>
        <strain evidence="2 3">SOSP1-30</strain>
    </source>
</reference>
<accession>A0ABQ3UM45</accession>
<sequence>MNEDKDLVGPMACHHCGNRTIFKKEGEYIYFTEDEHFENEWAKYIWQLLRCLTCSKPTLVELYADDGGALFSKRPEDIEDEDYRWKELYPIALVQQYARDMPKDIIEVYKEASAIFSHSPRASAALLRLALQKLCIHLGQPGKNLHDDIRALVEAGLSPKVQQAFDIVRIAGNNAVHPGEIDFNDDAKTVKTLFKLINFIVEEMITRPREIKKMYDTLPQTKRDEIEKRDRSK</sequence>
<keyword evidence="3" id="KW-1185">Reference proteome</keyword>
<gene>
    <name evidence="2" type="ORF">KSB_22230</name>
</gene>
<proteinExistence type="predicted"/>